<proteinExistence type="predicted"/>
<dbReference type="InterPro" id="IPR036249">
    <property type="entry name" value="Thioredoxin-like_sf"/>
</dbReference>
<organism evidence="2 3">
    <name type="scientific">Mycena rosella</name>
    <name type="common">Pink bonnet</name>
    <name type="synonym">Agaricus rosellus</name>
    <dbReference type="NCBI Taxonomy" id="1033263"/>
    <lineage>
        <taxon>Eukaryota</taxon>
        <taxon>Fungi</taxon>
        <taxon>Dikarya</taxon>
        <taxon>Basidiomycota</taxon>
        <taxon>Agaricomycotina</taxon>
        <taxon>Agaricomycetes</taxon>
        <taxon>Agaricomycetidae</taxon>
        <taxon>Agaricales</taxon>
        <taxon>Marasmiineae</taxon>
        <taxon>Mycenaceae</taxon>
        <taxon>Mycena</taxon>
    </lineage>
</organism>
<evidence type="ECO:0000259" key="1">
    <source>
        <dbReference type="PROSITE" id="PS50404"/>
    </source>
</evidence>
<protein>
    <recommendedName>
        <fullName evidence="1">GST N-terminal domain-containing protein</fullName>
    </recommendedName>
</protein>
<dbReference type="Gene3D" id="3.40.30.10">
    <property type="entry name" value="Glutaredoxin"/>
    <property type="match status" value="1"/>
</dbReference>
<dbReference type="CDD" id="cd03038">
    <property type="entry name" value="GST_N_etherase_LigE"/>
    <property type="match status" value="1"/>
</dbReference>
<dbReference type="InterPro" id="IPR054416">
    <property type="entry name" value="GST_UstS-like_C"/>
</dbReference>
<dbReference type="AlphaFoldDB" id="A0AAD7M7E9"/>
<name>A0AAD7M7E9_MYCRO</name>
<dbReference type="Pfam" id="PF13409">
    <property type="entry name" value="GST_N_2"/>
    <property type="match status" value="1"/>
</dbReference>
<dbReference type="Proteomes" id="UP001221757">
    <property type="component" value="Unassembled WGS sequence"/>
</dbReference>
<dbReference type="PROSITE" id="PS50404">
    <property type="entry name" value="GST_NTER"/>
    <property type="match status" value="1"/>
</dbReference>
<evidence type="ECO:0000313" key="2">
    <source>
        <dbReference type="EMBL" id="KAJ7704786.1"/>
    </source>
</evidence>
<dbReference type="InterPro" id="IPR036282">
    <property type="entry name" value="Glutathione-S-Trfase_C_sf"/>
</dbReference>
<dbReference type="EMBL" id="JARKIE010000009">
    <property type="protein sequence ID" value="KAJ7704786.1"/>
    <property type="molecule type" value="Genomic_DNA"/>
</dbReference>
<dbReference type="Gene3D" id="1.20.1050.10">
    <property type="match status" value="1"/>
</dbReference>
<comment type="caution">
    <text evidence="2">The sequence shown here is derived from an EMBL/GenBank/DDBJ whole genome shotgun (WGS) entry which is preliminary data.</text>
</comment>
<gene>
    <name evidence="2" type="ORF">B0H17DRAFT_1038560</name>
</gene>
<dbReference type="SUPFAM" id="SSF47616">
    <property type="entry name" value="GST C-terminal domain-like"/>
    <property type="match status" value="1"/>
</dbReference>
<dbReference type="InterPro" id="IPR004045">
    <property type="entry name" value="Glutathione_S-Trfase_N"/>
</dbReference>
<dbReference type="Pfam" id="PF22041">
    <property type="entry name" value="GST_C_7"/>
    <property type="match status" value="1"/>
</dbReference>
<accession>A0AAD7M7E9</accession>
<sequence length="248" mass="27950">MAPQIVFYDIPSTLPSKAWSPNTWKTRYALNFKGLAYKTIWLEYPDIEPLSRELGAAPTRNKPDGRPHYTLPMIHDPSTGAVVSDSTKIAEYLDATYPDTPRLMPAGTVGLHHSFEDAGYPLLAPLYPFGLPASNARLNPVSEAYFRSTREETWAKTLEDLTPKGEEDIAQWAKLKEGFGKMNEWIHASGEGSAYIMGDAPCYADIFIAGFVIWIKLVLPDKWEDMKLWHGGRWATLLRNLEKYEAVV</sequence>
<keyword evidence="3" id="KW-1185">Reference proteome</keyword>
<dbReference type="SUPFAM" id="SSF52833">
    <property type="entry name" value="Thioredoxin-like"/>
    <property type="match status" value="1"/>
</dbReference>
<reference evidence="2" key="1">
    <citation type="submission" date="2023-03" db="EMBL/GenBank/DDBJ databases">
        <title>Massive genome expansion in bonnet fungi (Mycena s.s.) driven by repeated elements and novel gene families across ecological guilds.</title>
        <authorList>
            <consortium name="Lawrence Berkeley National Laboratory"/>
            <person name="Harder C.B."/>
            <person name="Miyauchi S."/>
            <person name="Viragh M."/>
            <person name="Kuo A."/>
            <person name="Thoen E."/>
            <person name="Andreopoulos B."/>
            <person name="Lu D."/>
            <person name="Skrede I."/>
            <person name="Drula E."/>
            <person name="Henrissat B."/>
            <person name="Morin E."/>
            <person name="Kohler A."/>
            <person name="Barry K."/>
            <person name="LaButti K."/>
            <person name="Morin E."/>
            <person name="Salamov A."/>
            <person name="Lipzen A."/>
            <person name="Mereny Z."/>
            <person name="Hegedus B."/>
            <person name="Baldrian P."/>
            <person name="Stursova M."/>
            <person name="Weitz H."/>
            <person name="Taylor A."/>
            <person name="Grigoriev I.V."/>
            <person name="Nagy L.G."/>
            <person name="Martin F."/>
            <person name="Kauserud H."/>
        </authorList>
    </citation>
    <scope>NUCLEOTIDE SEQUENCE</scope>
    <source>
        <strain evidence="2">CBHHK067</strain>
    </source>
</reference>
<feature type="domain" description="GST N-terminal" evidence="1">
    <location>
        <begin position="10"/>
        <end position="101"/>
    </location>
</feature>
<evidence type="ECO:0000313" key="3">
    <source>
        <dbReference type="Proteomes" id="UP001221757"/>
    </source>
</evidence>